<sequence length="268" mass="30344">METSKPSQSKEPPCRSFEELLRNGLRVAFSPATKQLFWPLDGVFPSAISVMKTAHSVDDLEPFFRPDKEGNGSGTWHEISQLPLTEPRVSSVEASVYDLEQWEFDWMAWHKDHDGPEFDQEYVTYGDLDDEDRLYASEPKEDGSWEEDSDTEFLVKCCGDDRPLRKRGLRLVVTPSAGSKAFVTVLDYVSAVHPWLMTLRGYILEAKTVARPQPYPASAPVKWMVDKGPEHTIEVKESWIREHGGGPPRVVPASTLAILARIRASRNR</sequence>
<proteinExistence type="predicted"/>
<accession>A0A420Y5N2</accession>
<dbReference type="STRING" id="177199.A0A420Y5N2"/>
<comment type="caution">
    <text evidence="1">The sequence shown here is derived from an EMBL/GenBank/DDBJ whole genome shotgun (WGS) entry which is preliminary data.</text>
</comment>
<protein>
    <submittedName>
        <fullName evidence="1">Uncharacterized protein</fullName>
    </submittedName>
</protein>
<gene>
    <name evidence="1" type="ORF">DL546_005690</name>
</gene>
<keyword evidence="2" id="KW-1185">Reference proteome</keyword>
<dbReference type="Proteomes" id="UP000275385">
    <property type="component" value="Unassembled WGS sequence"/>
</dbReference>
<name>A0A420Y5N2_9PEZI</name>
<dbReference type="EMBL" id="QVQW01000046">
    <property type="protein sequence ID" value="RKU43198.1"/>
    <property type="molecule type" value="Genomic_DNA"/>
</dbReference>
<reference evidence="1 2" key="1">
    <citation type="submission" date="2018-08" db="EMBL/GenBank/DDBJ databases">
        <title>Draft genome of the lignicolous fungus Coniochaeta pulveracea.</title>
        <authorList>
            <person name="Borstlap C.J."/>
            <person name="De Witt R.N."/>
            <person name="Botha A."/>
            <person name="Volschenk H."/>
        </authorList>
    </citation>
    <scope>NUCLEOTIDE SEQUENCE [LARGE SCALE GENOMIC DNA]</scope>
    <source>
        <strain evidence="1 2">CAB683</strain>
    </source>
</reference>
<dbReference type="AlphaFoldDB" id="A0A420Y5N2"/>
<evidence type="ECO:0000313" key="2">
    <source>
        <dbReference type="Proteomes" id="UP000275385"/>
    </source>
</evidence>
<dbReference type="OrthoDB" id="3944545at2759"/>
<organism evidence="1 2">
    <name type="scientific">Coniochaeta pulveracea</name>
    <dbReference type="NCBI Taxonomy" id="177199"/>
    <lineage>
        <taxon>Eukaryota</taxon>
        <taxon>Fungi</taxon>
        <taxon>Dikarya</taxon>
        <taxon>Ascomycota</taxon>
        <taxon>Pezizomycotina</taxon>
        <taxon>Sordariomycetes</taxon>
        <taxon>Sordariomycetidae</taxon>
        <taxon>Coniochaetales</taxon>
        <taxon>Coniochaetaceae</taxon>
        <taxon>Coniochaeta</taxon>
    </lineage>
</organism>
<evidence type="ECO:0000313" key="1">
    <source>
        <dbReference type="EMBL" id="RKU43198.1"/>
    </source>
</evidence>